<dbReference type="PANTHER" id="PTHR28593:SF3">
    <property type="entry name" value="METEORIN-LIKE PROTEIN"/>
    <property type="match status" value="1"/>
</dbReference>
<evidence type="ECO:0000256" key="1">
    <source>
        <dbReference type="ARBA" id="ARBA00004613"/>
    </source>
</evidence>
<dbReference type="SUPFAM" id="SSF50242">
    <property type="entry name" value="TIMP-like"/>
    <property type="match status" value="1"/>
</dbReference>
<name>A0ABY7DMF6_MYAAR</name>
<dbReference type="PROSITE" id="PS50189">
    <property type="entry name" value="NTR"/>
    <property type="match status" value="1"/>
</dbReference>
<dbReference type="Gene3D" id="2.40.50.120">
    <property type="match status" value="1"/>
</dbReference>
<dbReference type="InterPro" id="IPR051998">
    <property type="entry name" value="Meteorin-like"/>
</dbReference>
<keyword evidence="4" id="KW-0732">Signal</keyword>
<evidence type="ECO:0000256" key="3">
    <source>
        <dbReference type="ARBA" id="ARBA00022525"/>
    </source>
</evidence>
<keyword evidence="8" id="KW-1185">Reference proteome</keyword>
<evidence type="ECO:0000313" key="7">
    <source>
        <dbReference type="EMBL" id="WAQ96185.1"/>
    </source>
</evidence>
<dbReference type="Pfam" id="PF00965">
    <property type="entry name" value="TIMP"/>
    <property type="match status" value="1"/>
</dbReference>
<proteinExistence type="inferred from homology"/>
<keyword evidence="3" id="KW-0964">Secreted</keyword>
<evidence type="ECO:0000259" key="6">
    <source>
        <dbReference type="PROSITE" id="PS50189"/>
    </source>
</evidence>
<comment type="similarity">
    <text evidence="2">Belongs to the meteorin family.</text>
</comment>
<comment type="subcellular location">
    <subcellularLocation>
        <location evidence="1">Secreted</location>
    </subcellularLocation>
</comment>
<keyword evidence="5" id="KW-1015">Disulfide bond</keyword>
<dbReference type="PANTHER" id="PTHR28593">
    <property type="entry name" value="METEORIN-LIKE PROTEIN"/>
    <property type="match status" value="1"/>
</dbReference>
<dbReference type="InterPro" id="IPR001134">
    <property type="entry name" value="Netrin_domain"/>
</dbReference>
<feature type="non-terminal residue" evidence="7">
    <location>
        <position position="260"/>
    </location>
</feature>
<accession>A0ABY7DMF6</accession>
<protein>
    <submittedName>
        <fullName evidence="7">METRL-like protein</fullName>
    </submittedName>
</protein>
<dbReference type="EMBL" id="CP111013">
    <property type="protein sequence ID" value="WAQ96185.1"/>
    <property type="molecule type" value="Genomic_DNA"/>
</dbReference>
<gene>
    <name evidence="7" type="ORF">MAR_028875</name>
</gene>
<feature type="domain" description="NTR" evidence="6">
    <location>
        <begin position="141"/>
        <end position="257"/>
    </location>
</feature>
<dbReference type="InterPro" id="IPR001820">
    <property type="entry name" value="TIMP"/>
</dbReference>
<sequence>GGDDVKGVHVAQLTCQSGSVTWYNPTSALRLEVKPQKMRSFTACMIIDSDDVMLKMSRENDITVNTRSPTERTRHVLNDHNLKEVYTGTGRSQEICLTSKGPLSLYLEAEESAVLGSRKVVIQYDISEYRTDQQDTSIEECRPCSPEELLTAYCSSDFVVVGKMNNVEHFDQKTRIGVAVTQIVRQIGSHFTRMRRDTLELQGTVTTHRKCGVVKGDGMFLLTGRERLGELRLGCAPYLDEWESIVSAAERDGKLQCIRE</sequence>
<organism evidence="7 8">
    <name type="scientific">Mya arenaria</name>
    <name type="common">Soft-shell clam</name>
    <dbReference type="NCBI Taxonomy" id="6604"/>
    <lineage>
        <taxon>Eukaryota</taxon>
        <taxon>Metazoa</taxon>
        <taxon>Spiralia</taxon>
        <taxon>Lophotrochozoa</taxon>
        <taxon>Mollusca</taxon>
        <taxon>Bivalvia</taxon>
        <taxon>Autobranchia</taxon>
        <taxon>Heteroconchia</taxon>
        <taxon>Euheterodonta</taxon>
        <taxon>Imparidentia</taxon>
        <taxon>Neoheterodontei</taxon>
        <taxon>Myida</taxon>
        <taxon>Myoidea</taxon>
        <taxon>Myidae</taxon>
        <taxon>Mya</taxon>
    </lineage>
</organism>
<evidence type="ECO:0000256" key="4">
    <source>
        <dbReference type="ARBA" id="ARBA00022729"/>
    </source>
</evidence>
<dbReference type="InterPro" id="IPR008993">
    <property type="entry name" value="TIMP-like_OB-fold"/>
</dbReference>
<evidence type="ECO:0000313" key="8">
    <source>
        <dbReference type="Proteomes" id="UP001164746"/>
    </source>
</evidence>
<reference evidence="7" key="1">
    <citation type="submission" date="2022-11" db="EMBL/GenBank/DDBJ databases">
        <title>Centuries of genome instability and evolution in soft-shell clam transmissible cancer (bioRxiv).</title>
        <authorList>
            <person name="Hart S.F.M."/>
            <person name="Yonemitsu M.A."/>
            <person name="Giersch R.M."/>
            <person name="Beal B.F."/>
            <person name="Arriagada G."/>
            <person name="Davis B.W."/>
            <person name="Ostrander E.A."/>
            <person name="Goff S.P."/>
            <person name="Metzger M.J."/>
        </authorList>
    </citation>
    <scope>NUCLEOTIDE SEQUENCE</scope>
    <source>
        <strain evidence="7">MELC-2E11</strain>
        <tissue evidence="7">Siphon/mantle</tissue>
    </source>
</reference>
<dbReference type="Proteomes" id="UP001164746">
    <property type="component" value="Chromosome 2"/>
</dbReference>
<evidence type="ECO:0000256" key="2">
    <source>
        <dbReference type="ARBA" id="ARBA00005669"/>
    </source>
</evidence>
<evidence type="ECO:0000256" key="5">
    <source>
        <dbReference type="ARBA" id="ARBA00023157"/>
    </source>
</evidence>